<dbReference type="Proteomes" id="UP000770717">
    <property type="component" value="Unassembled WGS sequence"/>
</dbReference>
<feature type="compositionally biased region" description="Low complexity" evidence="2">
    <location>
        <begin position="180"/>
        <end position="190"/>
    </location>
</feature>
<feature type="region of interest" description="Disordered" evidence="2">
    <location>
        <begin position="1"/>
        <end position="22"/>
    </location>
</feature>
<name>A0A8J6K930_ELECQ</name>
<evidence type="ECO:0000313" key="3">
    <source>
        <dbReference type="EMBL" id="KAG9483666.1"/>
    </source>
</evidence>
<accession>A0A8J6K930</accession>
<feature type="region of interest" description="Disordered" evidence="2">
    <location>
        <begin position="172"/>
        <end position="216"/>
    </location>
</feature>
<proteinExistence type="predicted"/>
<keyword evidence="4" id="KW-1185">Reference proteome</keyword>
<keyword evidence="1" id="KW-0175">Coiled coil</keyword>
<organism evidence="3 4">
    <name type="scientific">Eleutherodactylus coqui</name>
    <name type="common">Puerto Rican coqui</name>
    <dbReference type="NCBI Taxonomy" id="57060"/>
    <lineage>
        <taxon>Eukaryota</taxon>
        <taxon>Metazoa</taxon>
        <taxon>Chordata</taxon>
        <taxon>Craniata</taxon>
        <taxon>Vertebrata</taxon>
        <taxon>Euteleostomi</taxon>
        <taxon>Amphibia</taxon>
        <taxon>Batrachia</taxon>
        <taxon>Anura</taxon>
        <taxon>Neobatrachia</taxon>
        <taxon>Hyloidea</taxon>
        <taxon>Eleutherodactylidae</taxon>
        <taxon>Eleutherodactylinae</taxon>
        <taxon>Eleutherodactylus</taxon>
        <taxon>Eleutherodactylus</taxon>
    </lineage>
</organism>
<reference evidence="3" key="1">
    <citation type="thesis" date="2020" institute="ProQuest LLC" country="789 East Eisenhower Parkway, Ann Arbor, MI, USA">
        <title>Comparative Genomics and Chromosome Evolution.</title>
        <authorList>
            <person name="Mudd A.B."/>
        </authorList>
    </citation>
    <scope>NUCLEOTIDE SEQUENCE</scope>
    <source>
        <strain evidence="3">HN-11 Male</strain>
        <tissue evidence="3">Kidney and liver</tissue>
    </source>
</reference>
<evidence type="ECO:0000256" key="1">
    <source>
        <dbReference type="SAM" id="Coils"/>
    </source>
</evidence>
<dbReference type="EMBL" id="WNTK01000005">
    <property type="protein sequence ID" value="KAG9483666.1"/>
    <property type="molecule type" value="Genomic_DNA"/>
</dbReference>
<gene>
    <name evidence="3" type="ORF">GDO78_009536</name>
</gene>
<dbReference type="AlphaFoldDB" id="A0A8J6K930"/>
<comment type="caution">
    <text evidence="3">The sequence shown here is derived from an EMBL/GenBank/DDBJ whole genome shotgun (WGS) entry which is preliminary data.</text>
</comment>
<evidence type="ECO:0000256" key="2">
    <source>
        <dbReference type="SAM" id="MobiDB-lite"/>
    </source>
</evidence>
<dbReference type="OrthoDB" id="8886508at2759"/>
<feature type="coiled-coil region" evidence="1">
    <location>
        <begin position="247"/>
        <end position="274"/>
    </location>
</feature>
<feature type="compositionally biased region" description="Basic and acidic residues" evidence="2">
    <location>
        <begin position="193"/>
        <end position="211"/>
    </location>
</feature>
<evidence type="ECO:0000313" key="4">
    <source>
        <dbReference type="Proteomes" id="UP000770717"/>
    </source>
</evidence>
<protein>
    <submittedName>
        <fullName evidence="3">Uncharacterized protein</fullName>
    </submittedName>
</protein>
<sequence length="347" mass="39888">MESLFESWETDVPLDNEPGTVPVDDEIAINGEGECPTSLTEDTSQLPENSLEVKMRDLMNLDTTGHDFVILQHSCVETGRKEDFLYLEEEPKMCNEKTATYWTGVGAENRNGEDFPTFVDDPNLFVGETDPPHLTVQIEPVQNNAKIYLPLKKTLRNLRMLDLKLKYNNQQLAHPEQPVSECNNDSASSSDESDSKFPELREHNENPRGNDGEADNSYMINLLSQCQFKLEQMEELKHYCRKVTCSLWEAQETIEYLKEKVAELHRENVQKEEDIFLLTEEVIKYRSLLCQKSEKTAHVKARFPHTGDHGETRQTQQEFASIHKLNDQLAENPEPRELNTSKICVIL</sequence>